<evidence type="ECO:0000256" key="3">
    <source>
        <dbReference type="ARBA" id="ARBA00022989"/>
    </source>
</evidence>
<keyword evidence="4 5" id="KW-0472">Membrane</keyword>
<feature type="transmembrane region" description="Helical" evidence="5">
    <location>
        <begin position="82"/>
        <end position="102"/>
    </location>
</feature>
<feature type="transmembrane region" description="Helical" evidence="5">
    <location>
        <begin position="109"/>
        <end position="128"/>
    </location>
</feature>
<keyword evidence="3 5" id="KW-1133">Transmembrane helix</keyword>
<keyword evidence="7" id="KW-1185">Reference proteome</keyword>
<dbReference type="GO" id="GO:0016020">
    <property type="term" value="C:membrane"/>
    <property type="evidence" value="ECO:0007669"/>
    <property type="project" value="UniProtKB-SubCell"/>
</dbReference>
<dbReference type="PANTHER" id="PTHR35371">
    <property type="entry name" value="INNER MEMBRANE PROTEIN"/>
    <property type="match status" value="1"/>
</dbReference>
<evidence type="ECO:0000313" key="7">
    <source>
        <dbReference type="Proteomes" id="UP000249447"/>
    </source>
</evidence>
<proteinExistence type="predicted"/>
<evidence type="ECO:0000256" key="2">
    <source>
        <dbReference type="ARBA" id="ARBA00022692"/>
    </source>
</evidence>
<dbReference type="SUPFAM" id="SSF161084">
    <property type="entry name" value="MAPEG domain-like"/>
    <property type="match status" value="1"/>
</dbReference>
<dbReference type="Pfam" id="PF01124">
    <property type="entry name" value="MAPEG"/>
    <property type="match status" value="1"/>
</dbReference>
<reference evidence="6 7" key="1">
    <citation type="submission" date="2018-05" db="EMBL/GenBank/DDBJ databases">
        <title>The complete genome of Lysobacter maris HZ9B, a marine bacterium antagonistic against terrestrial plant pathogens.</title>
        <authorList>
            <person name="Zhang X.-Q."/>
        </authorList>
    </citation>
    <scope>NUCLEOTIDE SEQUENCE [LARGE SCALE GENOMIC DNA]</scope>
    <source>
        <strain evidence="6 7">HZ9B</strain>
    </source>
</reference>
<gene>
    <name evidence="6" type="ORF">C9I47_3059</name>
</gene>
<dbReference type="RefSeq" id="WP_211371842.1">
    <property type="nucleotide sequence ID" value="NZ_CP029843.1"/>
</dbReference>
<organism evidence="6 7">
    <name type="scientific">Marilutibacter maris</name>
    <dbReference type="NCBI Taxonomy" id="1605891"/>
    <lineage>
        <taxon>Bacteria</taxon>
        <taxon>Pseudomonadati</taxon>
        <taxon>Pseudomonadota</taxon>
        <taxon>Gammaproteobacteria</taxon>
        <taxon>Lysobacterales</taxon>
        <taxon>Lysobacteraceae</taxon>
        <taxon>Marilutibacter</taxon>
    </lineage>
</organism>
<dbReference type="InterPro" id="IPR001129">
    <property type="entry name" value="Membr-assoc_MAPEG"/>
</dbReference>
<name>A0A2U9TE07_9GAMM</name>
<dbReference type="KEGG" id="lmb:C9I47_3059"/>
<feature type="transmembrane region" description="Helical" evidence="5">
    <location>
        <begin position="56"/>
        <end position="76"/>
    </location>
</feature>
<evidence type="ECO:0008006" key="8">
    <source>
        <dbReference type="Google" id="ProtNLM"/>
    </source>
</evidence>
<evidence type="ECO:0000256" key="5">
    <source>
        <dbReference type="SAM" id="Phobius"/>
    </source>
</evidence>
<comment type="subcellular location">
    <subcellularLocation>
        <location evidence="1">Membrane</location>
    </subcellularLocation>
</comment>
<dbReference type="Gene3D" id="1.20.120.550">
    <property type="entry name" value="Membrane associated eicosanoid/glutathione metabolism-like domain"/>
    <property type="match status" value="1"/>
</dbReference>
<feature type="transmembrane region" description="Helical" evidence="5">
    <location>
        <begin position="6"/>
        <end position="24"/>
    </location>
</feature>
<dbReference type="Proteomes" id="UP000249447">
    <property type="component" value="Chromosome"/>
</dbReference>
<dbReference type="EMBL" id="CP029843">
    <property type="protein sequence ID" value="AWV08728.1"/>
    <property type="molecule type" value="Genomic_DNA"/>
</dbReference>
<protein>
    <recommendedName>
        <fullName evidence="8">MAPEG family protein</fullName>
    </recommendedName>
</protein>
<dbReference type="AlphaFoldDB" id="A0A2U9TE07"/>
<accession>A0A2U9TE07</accession>
<sequence>MTLATAYWCVLIAALLPYLWVSIAKAGGERYNNRDPRGWLARQDNPRLHRANSAQLNAFEAFAPFAAGVVLAQLAGVPEARIAVLAIAFVVARVLHGVFYLADLHSLRSLSWFAGLGCVLALLAQAALRVGG</sequence>
<evidence type="ECO:0000256" key="1">
    <source>
        <dbReference type="ARBA" id="ARBA00004370"/>
    </source>
</evidence>
<dbReference type="InterPro" id="IPR023352">
    <property type="entry name" value="MAPEG-like_dom_sf"/>
</dbReference>
<dbReference type="PANTHER" id="PTHR35371:SF1">
    <property type="entry name" value="BLR7753 PROTEIN"/>
    <property type="match status" value="1"/>
</dbReference>
<keyword evidence="2 5" id="KW-0812">Transmembrane</keyword>
<evidence type="ECO:0000256" key="4">
    <source>
        <dbReference type="ARBA" id="ARBA00023136"/>
    </source>
</evidence>
<evidence type="ECO:0000313" key="6">
    <source>
        <dbReference type="EMBL" id="AWV08728.1"/>
    </source>
</evidence>